<dbReference type="InterPro" id="IPR002645">
    <property type="entry name" value="STAS_dom"/>
</dbReference>
<evidence type="ECO:0000256" key="4">
    <source>
        <dbReference type="ARBA" id="ARBA00023136"/>
    </source>
</evidence>
<accession>A0A2N0VE02</accession>
<feature type="transmembrane region" description="Helical" evidence="6">
    <location>
        <begin position="80"/>
        <end position="100"/>
    </location>
</feature>
<evidence type="ECO:0000313" key="8">
    <source>
        <dbReference type="EMBL" id="PKD42424.1"/>
    </source>
</evidence>
<dbReference type="InterPro" id="IPR036513">
    <property type="entry name" value="STAS_dom_sf"/>
</dbReference>
<feature type="transmembrane region" description="Helical" evidence="6">
    <location>
        <begin position="215"/>
        <end position="241"/>
    </location>
</feature>
<keyword evidence="2 6" id="KW-0812">Transmembrane</keyword>
<evidence type="ECO:0000256" key="6">
    <source>
        <dbReference type="SAM" id="Phobius"/>
    </source>
</evidence>
<feature type="transmembrane region" description="Helical" evidence="6">
    <location>
        <begin position="46"/>
        <end position="73"/>
    </location>
</feature>
<feature type="transmembrane region" description="Helical" evidence="6">
    <location>
        <begin position="391"/>
        <end position="422"/>
    </location>
</feature>
<feature type="compositionally biased region" description="Basic and acidic residues" evidence="5">
    <location>
        <begin position="568"/>
        <end position="587"/>
    </location>
</feature>
<evidence type="ECO:0000256" key="3">
    <source>
        <dbReference type="ARBA" id="ARBA00022989"/>
    </source>
</evidence>
<dbReference type="OrthoDB" id="9771198at2"/>
<protein>
    <submittedName>
        <fullName evidence="8">Sodium-independent anion transporter</fullName>
    </submittedName>
</protein>
<dbReference type="AlphaFoldDB" id="A0A2N0VE02"/>
<feature type="transmembrane region" description="Helical" evidence="6">
    <location>
        <begin position="106"/>
        <end position="128"/>
    </location>
</feature>
<feature type="transmembrane region" description="Helical" evidence="6">
    <location>
        <begin position="140"/>
        <end position="159"/>
    </location>
</feature>
<dbReference type="InterPro" id="IPR001902">
    <property type="entry name" value="SLC26A/SulP_fam"/>
</dbReference>
<dbReference type="InterPro" id="IPR011547">
    <property type="entry name" value="SLC26A/SulP_dom"/>
</dbReference>
<dbReference type="PROSITE" id="PS50801">
    <property type="entry name" value="STAS"/>
    <property type="match status" value="1"/>
</dbReference>
<evidence type="ECO:0000259" key="7">
    <source>
        <dbReference type="PROSITE" id="PS50801"/>
    </source>
</evidence>
<comment type="subcellular location">
    <subcellularLocation>
        <location evidence="1">Membrane</location>
        <topology evidence="1">Multi-pass membrane protein</topology>
    </subcellularLocation>
</comment>
<evidence type="ECO:0000256" key="5">
    <source>
        <dbReference type="SAM" id="MobiDB-lite"/>
    </source>
</evidence>
<comment type="caution">
    <text evidence="8">The sequence shown here is derived from an EMBL/GenBank/DDBJ whole genome shotgun (WGS) entry which is preliminary data.</text>
</comment>
<sequence>MKPTAILSWIKNQFNILNWLPDYTKEEFSADLKSGVTVGVIEIPQVMAYAVIAGLSPIYGLYGSLIPLLIYPLFGTSRHLALGTVATDMIIIATGASMIADPGTDQYVSVVLLLTLFVGVVHISLSLMRMGWLVNLLSKPVIYGFMIAAPLIIGASQLGNFFGVETEGSQYVGNLIMQIIQQFDQVNNMSVLIGVIGIVFLFIMKKLFPIFPRAFVLIAGGGVAVWALNFQQLGVDVIGVVPSGLPSFQLPEFTLEDIRQLIPTAATLVLVQLMSVMSIGKTFASKYKYPLNANREFFAVGMSNLVGSFFQSPPISGSFSRTAVSEQAGRKTALSNVFVALVIGLALVFLTPLFYYIPIPALAAIIIAATISMIDLKEIRYFFRTKPEDAYIAIFTALSVLVIGIQEGILLGISASLIAVLYHSSRPNMSVLGHVHGSREFRDVDRNPKAMPIEEILILRFDTSIAFNNAEIIKDFIIQKSEESNKKIRAIIVDAKSINDLDTTAIEVFQSVVETLEKWDIELHFAGLKKPVLDLLLKSGLAREMGGAHFHNTTHKAVKFLLNKWDAKEKSDSDREEYQSELDKENRESEEENEDKKEKEQPENQEEKKPPHRLSDYLKNID</sequence>
<dbReference type="InterPro" id="IPR018045">
    <property type="entry name" value="S04_transporter_CS"/>
</dbReference>
<dbReference type="Proteomes" id="UP000233398">
    <property type="component" value="Unassembled WGS sequence"/>
</dbReference>
<evidence type="ECO:0000313" key="9">
    <source>
        <dbReference type="Proteomes" id="UP000233398"/>
    </source>
</evidence>
<dbReference type="GO" id="GO:0016020">
    <property type="term" value="C:membrane"/>
    <property type="evidence" value="ECO:0007669"/>
    <property type="project" value="UniProtKB-SubCell"/>
</dbReference>
<organism evidence="8 9">
    <name type="scientific">Rhodohalobacter barkolensis</name>
    <dbReference type="NCBI Taxonomy" id="2053187"/>
    <lineage>
        <taxon>Bacteria</taxon>
        <taxon>Pseudomonadati</taxon>
        <taxon>Balneolota</taxon>
        <taxon>Balneolia</taxon>
        <taxon>Balneolales</taxon>
        <taxon>Balneolaceae</taxon>
        <taxon>Rhodohalobacter</taxon>
    </lineage>
</organism>
<dbReference type="RefSeq" id="WP_101074499.1">
    <property type="nucleotide sequence ID" value="NZ_PISP01000007.1"/>
</dbReference>
<dbReference type="Gene3D" id="3.30.750.24">
    <property type="entry name" value="STAS domain"/>
    <property type="match status" value="1"/>
</dbReference>
<feature type="transmembrane region" description="Helical" evidence="6">
    <location>
        <begin position="186"/>
        <end position="203"/>
    </location>
</feature>
<feature type="transmembrane region" description="Helical" evidence="6">
    <location>
        <begin position="337"/>
        <end position="355"/>
    </location>
</feature>
<dbReference type="CDD" id="cd07042">
    <property type="entry name" value="STAS_SulP_like_sulfate_transporter"/>
    <property type="match status" value="1"/>
</dbReference>
<keyword evidence="9" id="KW-1185">Reference proteome</keyword>
<dbReference type="EMBL" id="PISP01000007">
    <property type="protein sequence ID" value="PKD42424.1"/>
    <property type="molecule type" value="Genomic_DNA"/>
</dbReference>
<feature type="compositionally biased region" description="Basic and acidic residues" evidence="5">
    <location>
        <begin position="594"/>
        <end position="622"/>
    </location>
</feature>
<dbReference type="PANTHER" id="PTHR11814">
    <property type="entry name" value="SULFATE TRANSPORTER"/>
    <property type="match status" value="1"/>
</dbReference>
<feature type="transmembrane region" description="Helical" evidence="6">
    <location>
        <begin position="361"/>
        <end position="379"/>
    </location>
</feature>
<dbReference type="SUPFAM" id="SSF52091">
    <property type="entry name" value="SpoIIaa-like"/>
    <property type="match status" value="1"/>
</dbReference>
<keyword evidence="4 6" id="KW-0472">Membrane</keyword>
<dbReference type="NCBIfam" id="TIGR00815">
    <property type="entry name" value="sulP"/>
    <property type="match status" value="1"/>
</dbReference>
<dbReference type="GO" id="GO:0008271">
    <property type="term" value="F:secondary active sulfate transmembrane transporter activity"/>
    <property type="evidence" value="ECO:0007669"/>
    <property type="project" value="InterPro"/>
</dbReference>
<evidence type="ECO:0000256" key="1">
    <source>
        <dbReference type="ARBA" id="ARBA00004141"/>
    </source>
</evidence>
<gene>
    <name evidence="8" type="ORF">CWD77_15405</name>
</gene>
<proteinExistence type="predicted"/>
<feature type="region of interest" description="Disordered" evidence="5">
    <location>
        <begin position="568"/>
        <end position="622"/>
    </location>
</feature>
<feature type="domain" description="STAS" evidence="7">
    <location>
        <begin position="446"/>
        <end position="561"/>
    </location>
</feature>
<dbReference type="PROSITE" id="PS01130">
    <property type="entry name" value="SLC26A"/>
    <property type="match status" value="1"/>
</dbReference>
<evidence type="ECO:0000256" key="2">
    <source>
        <dbReference type="ARBA" id="ARBA00022692"/>
    </source>
</evidence>
<reference evidence="8 9" key="1">
    <citation type="submission" date="2017-11" db="EMBL/GenBank/DDBJ databases">
        <title>Rhodohalobacter 15182 sp. nov., isolated from a salt lake.</title>
        <authorList>
            <person name="Han S."/>
        </authorList>
    </citation>
    <scope>NUCLEOTIDE SEQUENCE [LARGE SCALE GENOMIC DNA]</scope>
    <source>
        <strain evidence="8 9">15182</strain>
    </source>
</reference>
<dbReference type="Pfam" id="PF01740">
    <property type="entry name" value="STAS"/>
    <property type="match status" value="1"/>
</dbReference>
<name>A0A2N0VE02_9BACT</name>
<keyword evidence="3 6" id="KW-1133">Transmembrane helix</keyword>
<dbReference type="Pfam" id="PF00916">
    <property type="entry name" value="Sulfate_transp"/>
    <property type="match status" value="1"/>
</dbReference>